<dbReference type="EMBL" id="AYXO01000022">
    <property type="protein sequence ID" value="ETA06619.1"/>
    <property type="molecule type" value="Genomic_DNA"/>
</dbReference>
<dbReference type="AlphaFoldDB" id="W9DE02"/>
<name>W9DE02_9ACTN</name>
<proteinExistence type="predicted"/>
<reference evidence="2 3" key="1">
    <citation type="journal article" date="2014" name="Genome Announc.">
        <title>Draft Genome Sequence of Gordonia alkanivorans Strain CGMCC6845, a Halotolerant Hydrocarbon-Degrading Bacterium.</title>
        <authorList>
            <person name="Wang X."/>
            <person name="Jin D."/>
            <person name="Zhou L."/>
            <person name="Wu L."/>
            <person name="An W."/>
            <person name="Zhao L."/>
        </authorList>
    </citation>
    <scope>NUCLEOTIDE SEQUENCE [LARGE SCALE GENOMIC DNA]</scope>
    <source>
        <strain evidence="2 3">CGMCC 6845</strain>
    </source>
</reference>
<evidence type="ECO:0000256" key="1">
    <source>
        <dbReference type="SAM" id="MobiDB-lite"/>
    </source>
</evidence>
<accession>W9DE02</accession>
<evidence type="ECO:0000313" key="3">
    <source>
        <dbReference type="Proteomes" id="UP000035035"/>
    </source>
</evidence>
<keyword evidence="3" id="KW-1185">Reference proteome</keyword>
<organism evidence="2 3">
    <name type="scientific">Gordonia alkanivorans CGMCC 6845</name>
    <dbReference type="NCBI Taxonomy" id="1423140"/>
    <lineage>
        <taxon>Bacteria</taxon>
        <taxon>Bacillati</taxon>
        <taxon>Actinomycetota</taxon>
        <taxon>Actinomycetes</taxon>
        <taxon>Mycobacteriales</taxon>
        <taxon>Gordoniaceae</taxon>
        <taxon>Gordonia</taxon>
    </lineage>
</organism>
<dbReference type="HOGENOM" id="CLU_148712_1_0_11"/>
<protein>
    <submittedName>
        <fullName evidence="2">Uncharacterized protein</fullName>
    </submittedName>
</protein>
<feature type="region of interest" description="Disordered" evidence="1">
    <location>
        <begin position="56"/>
        <end position="103"/>
    </location>
</feature>
<dbReference type="PATRIC" id="fig|1423140.3.peg.2514"/>
<evidence type="ECO:0000313" key="2">
    <source>
        <dbReference type="EMBL" id="ETA06619.1"/>
    </source>
</evidence>
<sequence length="103" mass="11644">MAGGIAMINAEINALHHSIQALRHQLVTLKARYGDADSVRRMVNDLDRLDIDLHDFEQNPPKVKPQRKPGQDRVYVPDSKSDESAWLGAQDEGLGFHSRERTK</sequence>
<comment type="caution">
    <text evidence="2">The sequence shown here is derived from an EMBL/GenBank/DDBJ whole genome shotgun (WGS) entry which is preliminary data.</text>
</comment>
<dbReference type="Proteomes" id="UP000035035">
    <property type="component" value="Unassembled WGS sequence"/>
</dbReference>
<gene>
    <name evidence="2" type="ORF">V525_12545</name>
</gene>